<dbReference type="AlphaFoldDB" id="A0A8J5X7G1"/>
<organism evidence="6 7">
    <name type="scientific">Diacronema lutheri</name>
    <name type="common">Unicellular marine alga</name>
    <name type="synonym">Monochrysis lutheri</name>
    <dbReference type="NCBI Taxonomy" id="2081491"/>
    <lineage>
        <taxon>Eukaryota</taxon>
        <taxon>Haptista</taxon>
        <taxon>Haptophyta</taxon>
        <taxon>Pavlovophyceae</taxon>
        <taxon>Pavlovales</taxon>
        <taxon>Pavlovaceae</taxon>
        <taxon>Diacronema</taxon>
    </lineage>
</organism>
<dbReference type="EMBL" id="JAGTXO010000063">
    <property type="protein sequence ID" value="KAG8457770.1"/>
    <property type="molecule type" value="Genomic_DNA"/>
</dbReference>
<dbReference type="InterPro" id="IPR036249">
    <property type="entry name" value="Thioredoxin-like_sf"/>
</dbReference>
<evidence type="ECO:0000313" key="7">
    <source>
        <dbReference type="Proteomes" id="UP000751190"/>
    </source>
</evidence>
<evidence type="ECO:0000256" key="1">
    <source>
        <dbReference type="ARBA" id="ARBA00022448"/>
    </source>
</evidence>
<dbReference type="PROSITE" id="PS00194">
    <property type="entry name" value="THIOREDOXIN_1"/>
    <property type="match status" value="1"/>
</dbReference>
<keyword evidence="1" id="KW-0813">Transport</keyword>
<comment type="caution">
    <text evidence="6">The sequence shown here is derived from an EMBL/GenBank/DDBJ whole genome shotgun (WGS) entry which is preliminary data.</text>
</comment>
<dbReference type="CDD" id="cd02947">
    <property type="entry name" value="TRX_family"/>
    <property type="match status" value="1"/>
</dbReference>
<protein>
    <recommendedName>
        <fullName evidence="5">Thioredoxin domain-containing protein</fullName>
    </recommendedName>
</protein>
<gene>
    <name evidence="6" type="ORF">KFE25_005783</name>
</gene>
<evidence type="ECO:0000259" key="5">
    <source>
        <dbReference type="PROSITE" id="PS51352"/>
    </source>
</evidence>
<feature type="domain" description="Thioredoxin" evidence="5">
    <location>
        <begin position="166"/>
        <end position="292"/>
    </location>
</feature>
<dbReference type="PANTHER" id="PTHR45663:SF11">
    <property type="entry name" value="GEO12009P1"/>
    <property type="match status" value="1"/>
</dbReference>
<evidence type="ECO:0000313" key="6">
    <source>
        <dbReference type="EMBL" id="KAG8457770.1"/>
    </source>
</evidence>
<feature type="signal peptide" evidence="4">
    <location>
        <begin position="1"/>
        <end position="16"/>
    </location>
</feature>
<dbReference type="GO" id="GO:0005737">
    <property type="term" value="C:cytoplasm"/>
    <property type="evidence" value="ECO:0007669"/>
    <property type="project" value="TreeGrafter"/>
</dbReference>
<dbReference type="Proteomes" id="UP000751190">
    <property type="component" value="Unassembled WGS sequence"/>
</dbReference>
<feature type="chain" id="PRO_5035169962" description="Thioredoxin domain-containing protein" evidence="4">
    <location>
        <begin position="17"/>
        <end position="299"/>
    </location>
</feature>
<keyword evidence="2" id="KW-0249">Electron transport</keyword>
<accession>A0A8J5X7G1</accession>
<keyword evidence="7" id="KW-1185">Reference proteome</keyword>
<dbReference type="GO" id="GO:0015035">
    <property type="term" value="F:protein-disulfide reductase activity"/>
    <property type="evidence" value="ECO:0007669"/>
    <property type="project" value="TreeGrafter"/>
</dbReference>
<keyword evidence="4" id="KW-0732">Signal</keyword>
<name>A0A8J5X7G1_DIALT</name>
<dbReference type="PROSITE" id="PS51352">
    <property type="entry name" value="THIOREDOXIN_2"/>
    <property type="match status" value="1"/>
</dbReference>
<sequence>MVSVLPALVVVSAGWARPAALRAAGSPTARLTGARSTCLDPRQLAPCHRRASLAADGSDGVADALVRARAALSALRVPELRQRLEERDASWADLFEKRELVDRLAALVVDGDAPAAPAAAPAAGTDMLVRARAEVGGLRVAELRQRLADRGIGWADLFEKEELVERLAGAIASELRFCARSVVPLGTAANLGEEEARRELADGSTPLLLDVYAKWCGPCQVMAPALAQVAAELRGRVRVVKVDSDAATALASELRVQALPTLIAFRRGAPVHRAEGALSAQAIRRICDEHLLSPETRNT</sequence>
<dbReference type="OrthoDB" id="2121326at2759"/>
<reference evidence="6" key="1">
    <citation type="submission" date="2021-05" db="EMBL/GenBank/DDBJ databases">
        <title>The genome of the haptophyte Pavlova lutheri (Diacronema luteri, Pavlovales) - a model for lipid biosynthesis in eukaryotic algae.</title>
        <authorList>
            <person name="Hulatt C.J."/>
            <person name="Posewitz M.C."/>
        </authorList>
    </citation>
    <scope>NUCLEOTIDE SEQUENCE</scope>
    <source>
        <strain evidence="6">NIVA-4/92</strain>
    </source>
</reference>
<keyword evidence="3" id="KW-1015">Disulfide bond</keyword>
<evidence type="ECO:0000256" key="3">
    <source>
        <dbReference type="ARBA" id="ARBA00023157"/>
    </source>
</evidence>
<dbReference type="SUPFAM" id="SSF52833">
    <property type="entry name" value="Thioredoxin-like"/>
    <property type="match status" value="1"/>
</dbReference>
<dbReference type="OMA" id="PPHENDN"/>
<evidence type="ECO:0000256" key="4">
    <source>
        <dbReference type="SAM" id="SignalP"/>
    </source>
</evidence>
<evidence type="ECO:0000256" key="2">
    <source>
        <dbReference type="ARBA" id="ARBA00022982"/>
    </source>
</evidence>
<dbReference type="PRINTS" id="PR00421">
    <property type="entry name" value="THIOREDOXIN"/>
</dbReference>
<dbReference type="PANTHER" id="PTHR45663">
    <property type="entry name" value="GEO12009P1"/>
    <property type="match status" value="1"/>
</dbReference>
<dbReference type="Gene3D" id="3.40.30.10">
    <property type="entry name" value="Glutaredoxin"/>
    <property type="match status" value="1"/>
</dbReference>
<dbReference type="InterPro" id="IPR017937">
    <property type="entry name" value="Thioredoxin_CS"/>
</dbReference>
<proteinExistence type="predicted"/>
<dbReference type="Pfam" id="PF00085">
    <property type="entry name" value="Thioredoxin"/>
    <property type="match status" value="1"/>
</dbReference>
<dbReference type="InterPro" id="IPR013766">
    <property type="entry name" value="Thioredoxin_domain"/>
</dbReference>